<organism evidence="2 3">
    <name type="scientific">Byssothecium circinans</name>
    <dbReference type="NCBI Taxonomy" id="147558"/>
    <lineage>
        <taxon>Eukaryota</taxon>
        <taxon>Fungi</taxon>
        <taxon>Dikarya</taxon>
        <taxon>Ascomycota</taxon>
        <taxon>Pezizomycotina</taxon>
        <taxon>Dothideomycetes</taxon>
        <taxon>Pleosporomycetidae</taxon>
        <taxon>Pleosporales</taxon>
        <taxon>Massarineae</taxon>
        <taxon>Massarinaceae</taxon>
        <taxon>Byssothecium</taxon>
    </lineage>
</organism>
<evidence type="ECO:0000313" key="2">
    <source>
        <dbReference type="EMBL" id="KAF1949028.1"/>
    </source>
</evidence>
<dbReference type="Proteomes" id="UP000800035">
    <property type="component" value="Unassembled WGS sequence"/>
</dbReference>
<dbReference type="AlphaFoldDB" id="A0A6A5T9W3"/>
<proteinExistence type="predicted"/>
<accession>A0A6A5T9W3</accession>
<gene>
    <name evidence="2" type="ORF">CC80DRAFT_281823</name>
</gene>
<protein>
    <submittedName>
        <fullName evidence="2">Uncharacterized protein</fullName>
    </submittedName>
</protein>
<sequence>MREMLLIVHTGPRVGTSDSFPGCSGSWCAGWCVVFRVGESARGLRGHGDGKTQVQINCIQKFEGPTQHQSSYSALTTSSVSHPKISQSQLHDDGRQTHT</sequence>
<feature type="compositionally biased region" description="Low complexity" evidence="1">
    <location>
        <begin position="70"/>
        <end position="81"/>
    </location>
</feature>
<feature type="compositionally biased region" description="Basic and acidic residues" evidence="1">
    <location>
        <begin position="90"/>
        <end position="99"/>
    </location>
</feature>
<evidence type="ECO:0000256" key="1">
    <source>
        <dbReference type="SAM" id="MobiDB-lite"/>
    </source>
</evidence>
<name>A0A6A5T9W3_9PLEO</name>
<feature type="region of interest" description="Disordered" evidence="1">
    <location>
        <begin position="65"/>
        <end position="99"/>
    </location>
</feature>
<evidence type="ECO:0000313" key="3">
    <source>
        <dbReference type="Proteomes" id="UP000800035"/>
    </source>
</evidence>
<reference evidence="2" key="1">
    <citation type="journal article" date="2020" name="Stud. Mycol.">
        <title>101 Dothideomycetes genomes: a test case for predicting lifestyles and emergence of pathogens.</title>
        <authorList>
            <person name="Haridas S."/>
            <person name="Albert R."/>
            <person name="Binder M."/>
            <person name="Bloem J."/>
            <person name="Labutti K."/>
            <person name="Salamov A."/>
            <person name="Andreopoulos B."/>
            <person name="Baker S."/>
            <person name="Barry K."/>
            <person name="Bills G."/>
            <person name="Bluhm B."/>
            <person name="Cannon C."/>
            <person name="Castanera R."/>
            <person name="Culley D."/>
            <person name="Daum C."/>
            <person name="Ezra D."/>
            <person name="Gonzalez J."/>
            <person name="Henrissat B."/>
            <person name="Kuo A."/>
            <person name="Liang C."/>
            <person name="Lipzen A."/>
            <person name="Lutzoni F."/>
            <person name="Magnuson J."/>
            <person name="Mondo S."/>
            <person name="Nolan M."/>
            <person name="Ohm R."/>
            <person name="Pangilinan J."/>
            <person name="Park H.-J."/>
            <person name="Ramirez L."/>
            <person name="Alfaro M."/>
            <person name="Sun H."/>
            <person name="Tritt A."/>
            <person name="Yoshinaga Y."/>
            <person name="Zwiers L.-H."/>
            <person name="Turgeon B."/>
            <person name="Goodwin S."/>
            <person name="Spatafora J."/>
            <person name="Crous P."/>
            <person name="Grigoriev I."/>
        </authorList>
    </citation>
    <scope>NUCLEOTIDE SEQUENCE</scope>
    <source>
        <strain evidence="2">CBS 675.92</strain>
    </source>
</reference>
<keyword evidence="3" id="KW-1185">Reference proteome</keyword>
<dbReference type="EMBL" id="ML977043">
    <property type="protein sequence ID" value="KAF1949028.1"/>
    <property type="molecule type" value="Genomic_DNA"/>
</dbReference>